<keyword evidence="11" id="KW-0560">Oxidoreductase</keyword>
<evidence type="ECO:0000256" key="5">
    <source>
        <dbReference type="ARBA" id="ARBA00022692"/>
    </source>
</evidence>
<evidence type="ECO:0000256" key="8">
    <source>
        <dbReference type="ARBA" id="ARBA00022964"/>
    </source>
</evidence>
<dbReference type="InterPro" id="IPR005123">
    <property type="entry name" value="Oxoglu/Fe-dep_dioxygenase_dom"/>
</dbReference>
<keyword evidence="19" id="KW-1185">Reference proteome</keyword>
<keyword evidence="9" id="KW-0735">Signal-anchor</keyword>
<feature type="domain" description="Fe2OG dioxygenase" evidence="17">
    <location>
        <begin position="151"/>
        <end position="277"/>
    </location>
</feature>
<evidence type="ECO:0000256" key="15">
    <source>
        <dbReference type="ARBA" id="ARBA00049169"/>
    </source>
</evidence>
<evidence type="ECO:0000256" key="4">
    <source>
        <dbReference type="ARBA" id="ARBA00012269"/>
    </source>
</evidence>
<evidence type="ECO:0000256" key="3">
    <source>
        <dbReference type="ARBA" id="ARBA00006511"/>
    </source>
</evidence>
<dbReference type="InterPro" id="IPR044862">
    <property type="entry name" value="Pro_4_hyd_alph_FE2OG_OXY"/>
</dbReference>
<dbReference type="InterPro" id="IPR045054">
    <property type="entry name" value="P4HA-like"/>
</dbReference>
<feature type="transmembrane region" description="Helical" evidence="16">
    <location>
        <begin position="12"/>
        <end position="34"/>
    </location>
</feature>
<evidence type="ECO:0000256" key="12">
    <source>
        <dbReference type="ARBA" id="ARBA00023004"/>
    </source>
</evidence>
<comment type="similarity">
    <text evidence="3">Belongs to the P4HA family.</text>
</comment>
<keyword evidence="10 16" id="KW-1133">Transmembrane helix</keyword>
<organism evidence="18 19">
    <name type="scientific">Arabidopsis arenosa</name>
    <name type="common">Sand rock-cress</name>
    <name type="synonym">Cardaminopsis arenosa</name>
    <dbReference type="NCBI Taxonomy" id="38785"/>
    <lineage>
        <taxon>Eukaryota</taxon>
        <taxon>Viridiplantae</taxon>
        <taxon>Streptophyta</taxon>
        <taxon>Embryophyta</taxon>
        <taxon>Tracheophyta</taxon>
        <taxon>Spermatophyta</taxon>
        <taxon>Magnoliopsida</taxon>
        <taxon>eudicotyledons</taxon>
        <taxon>Gunneridae</taxon>
        <taxon>Pentapetalae</taxon>
        <taxon>rosids</taxon>
        <taxon>malvids</taxon>
        <taxon>Brassicales</taxon>
        <taxon>Brassicaceae</taxon>
        <taxon>Camelineae</taxon>
        <taxon>Arabidopsis</taxon>
    </lineage>
</organism>
<keyword evidence="12" id="KW-0408">Iron</keyword>
<keyword evidence="6" id="KW-0479">Metal-binding</keyword>
<evidence type="ECO:0000313" key="19">
    <source>
        <dbReference type="Proteomes" id="UP000682877"/>
    </source>
</evidence>
<evidence type="ECO:0000256" key="14">
    <source>
        <dbReference type="ARBA" id="ARBA00023180"/>
    </source>
</evidence>
<evidence type="ECO:0000256" key="11">
    <source>
        <dbReference type="ARBA" id="ARBA00023002"/>
    </source>
</evidence>
<dbReference type="FunFam" id="2.60.120.620:FF:000002">
    <property type="entry name" value="Prolyl 4-hydroxylase 4"/>
    <property type="match status" value="1"/>
</dbReference>
<evidence type="ECO:0000256" key="9">
    <source>
        <dbReference type="ARBA" id="ARBA00022968"/>
    </source>
</evidence>
<evidence type="ECO:0000256" key="10">
    <source>
        <dbReference type="ARBA" id="ARBA00022989"/>
    </source>
</evidence>
<dbReference type="InterPro" id="IPR006620">
    <property type="entry name" value="Pro_4_hyd_alph"/>
</dbReference>
<keyword evidence="5 16" id="KW-0812">Transmembrane</keyword>
<evidence type="ECO:0000313" key="18">
    <source>
        <dbReference type="EMBL" id="CAE6003673.1"/>
    </source>
</evidence>
<dbReference type="GO" id="GO:0031418">
    <property type="term" value="F:L-ascorbic acid binding"/>
    <property type="evidence" value="ECO:0007669"/>
    <property type="project" value="InterPro"/>
</dbReference>
<reference evidence="18" key="1">
    <citation type="submission" date="2021-01" db="EMBL/GenBank/DDBJ databases">
        <authorList>
            <person name="Bezrukov I."/>
        </authorList>
    </citation>
    <scope>NUCLEOTIDE SEQUENCE</scope>
</reference>
<comment type="subcellular location">
    <subcellularLocation>
        <location evidence="2">Endoplasmic reticulum membrane</location>
        <topology evidence="2">Single-pass type II membrane protein</topology>
    </subcellularLocation>
</comment>
<dbReference type="PANTHER" id="PTHR10869:SF246">
    <property type="entry name" value="TRANSMEMBRANE PROLYL 4-HYDROXYLASE"/>
    <property type="match status" value="1"/>
</dbReference>
<dbReference type="EC" id="1.14.11.2" evidence="4"/>
<gene>
    <name evidence="18" type="ORF">AARE701A_LOCUS9343</name>
</gene>
<name>A0A8S2A1H4_ARAAE</name>
<dbReference type="GO" id="GO:0005506">
    <property type="term" value="F:iron ion binding"/>
    <property type="evidence" value="ECO:0007669"/>
    <property type="project" value="InterPro"/>
</dbReference>
<dbReference type="EMBL" id="LR999454">
    <property type="protein sequence ID" value="CAE6003673.1"/>
    <property type="molecule type" value="Genomic_DNA"/>
</dbReference>
<dbReference type="GO" id="GO:0004656">
    <property type="term" value="F:procollagen-proline 4-dioxygenase activity"/>
    <property type="evidence" value="ECO:0007669"/>
    <property type="project" value="UniProtKB-EC"/>
</dbReference>
<protein>
    <recommendedName>
        <fullName evidence="4">procollagen-proline 4-dioxygenase</fullName>
        <ecNumber evidence="4">1.14.11.2</ecNumber>
    </recommendedName>
</protein>
<evidence type="ECO:0000256" key="1">
    <source>
        <dbReference type="ARBA" id="ARBA00001961"/>
    </source>
</evidence>
<sequence>MRSYGKEKKLGFPYVFLACCFFLAIFGFCFFNLLSQRSFSEIPTRRSVNEETESLDHGSVSNIPFQVLSWNPRVFYLPNFATKQQCEAVIDMAKPKLKPSLLALRKGETADTTQNVRTSTGVFIGADEDESGLLTAIEEKIALATRISTDYYESFNILRYQLGQKYDSHHDAFHPAVYGPQISQRVVTFLLFLSSVEEGGETMFPFEILVLRKQSGRNMNGSYDYEKCIGLRVKPRQGDAIFFYNLLPNGTIDQTSLHGSCPVIKGEKWVATKWIRDQTYD</sequence>
<dbReference type="Gene3D" id="2.60.120.620">
    <property type="entry name" value="q2cbj1_9rhob like domain"/>
    <property type="match status" value="1"/>
</dbReference>
<dbReference type="Proteomes" id="UP000682877">
    <property type="component" value="Chromosome 4"/>
</dbReference>
<comment type="cofactor">
    <cofactor evidence="1">
        <name>L-ascorbate</name>
        <dbReference type="ChEBI" id="CHEBI:38290"/>
    </cofactor>
</comment>
<dbReference type="PANTHER" id="PTHR10869">
    <property type="entry name" value="PROLYL 4-HYDROXYLASE ALPHA SUBUNIT"/>
    <property type="match status" value="1"/>
</dbReference>
<accession>A0A8S2A1H4</accession>
<proteinExistence type="inferred from homology"/>
<evidence type="ECO:0000256" key="7">
    <source>
        <dbReference type="ARBA" id="ARBA00022824"/>
    </source>
</evidence>
<keyword evidence="14" id="KW-0325">Glycoprotein</keyword>
<keyword evidence="7" id="KW-0256">Endoplasmic reticulum</keyword>
<evidence type="ECO:0000256" key="6">
    <source>
        <dbReference type="ARBA" id="ARBA00022723"/>
    </source>
</evidence>
<evidence type="ECO:0000256" key="16">
    <source>
        <dbReference type="SAM" id="Phobius"/>
    </source>
</evidence>
<keyword evidence="8" id="KW-0223">Dioxygenase</keyword>
<dbReference type="PROSITE" id="PS51471">
    <property type="entry name" value="FE2OG_OXY"/>
    <property type="match status" value="1"/>
</dbReference>
<dbReference type="Pfam" id="PF13640">
    <property type="entry name" value="2OG-FeII_Oxy_3"/>
    <property type="match status" value="1"/>
</dbReference>
<dbReference type="SMART" id="SM00702">
    <property type="entry name" value="P4Hc"/>
    <property type="match status" value="1"/>
</dbReference>
<evidence type="ECO:0000259" key="17">
    <source>
        <dbReference type="PROSITE" id="PS51471"/>
    </source>
</evidence>
<evidence type="ECO:0000256" key="13">
    <source>
        <dbReference type="ARBA" id="ARBA00023136"/>
    </source>
</evidence>
<dbReference type="AlphaFoldDB" id="A0A8S2A1H4"/>
<evidence type="ECO:0000256" key="2">
    <source>
        <dbReference type="ARBA" id="ARBA00004648"/>
    </source>
</evidence>
<keyword evidence="13 16" id="KW-0472">Membrane</keyword>
<comment type="catalytic activity">
    <reaction evidence="15">
        <text>L-prolyl-[collagen] + 2-oxoglutarate + O2 = trans-4-hydroxy-L-prolyl-[collagen] + succinate + CO2</text>
        <dbReference type="Rhea" id="RHEA:18945"/>
        <dbReference type="Rhea" id="RHEA-COMP:11676"/>
        <dbReference type="Rhea" id="RHEA-COMP:11680"/>
        <dbReference type="ChEBI" id="CHEBI:15379"/>
        <dbReference type="ChEBI" id="CHEBI:16526"/>
        <dbReference type="ChEBI" id="CHEBI:16810"/>
        <dbReference type="ChEBI" id="CHEBI:30031"/>
        <dbReference type="ChEBI" id="CHEBI:50342"/>
        <dbReference type="ChEBI" id="CHEBI:61965"/>
        <dbReference type="EC" id="1.14.11.2"/>
    </reaction>
</comment>
<dbReference type="GO" id="GO:0005789">
    <property type="term" value="C:endoplasmic reticulum membrane"/>
    <property type="evidence" value="ECO:0007669"/>
    <property type="project" value="UniProtKB-SubCell"/>
</dbReference>